<reference evidence="1 2" key="1">
    <citation type="submission" date="2021-06" db="EMBL/GenBank/DDBJ databases">
        <title>Bacillus sp. RD4P76, an endophyte from a halophyte.</title>
        <authorList>
            <person name="Sun J.-Q."/>
        </authorList>
    </citation>
    <scope>NUCLEOTIDE SEQUENCE [LARGE SCALE GENOMIC DNA]</scope>
    <source>
        <strain evidence="1 2">CGMCC 1.15917</strain>
    </source>
</reference>
<dbReference type="SFLD" id="SFLDG01129">
    <property type="entry name" value="C1.5:_HAD__Beta-PGM__Phosphata"/>
    <property type="match status" value="1"/>
</dbReference>
<dbReference type="GO" id="GO:0016787">
    <property type="term" value="F:hydrolase activity"/>
    <property type="evidence" value="ECO:0007669"/>
    <property type="project" value="UniProtKB-KW"/>
</dbReference>
<dbReference type="SFLD" id="SFLDG01135">
    <property type="entry name" value="C1.5.6:_HAD__Beta-PGM__Phospha"/>
    <property type="match status" value="1"/>
</dbReference>
<organism evidence="1 2">
    <name type="scientific">Evansella tamaricis</name>
    <dbReference type="NCBI Taxonomy" id="2069301"/>
    <lineage>
        <taxon>Bacteria</taxon>
        <taxon>Bacillati</taxon>
        <taxon>Bacillota</taxon>
        <taxon>Bacilli</taxon>
        <taxon>Bacillales</taxon>
        <taxon>Bacillaceae</taxon>
        <taxon>Evansella</taxon>
    </lineage>
</organism>
<evidence type="ECO:0000313" key="2">
    <source>
        <dbReference type="Proteomes" id="UP000784880"/>
    </source>
</evidence>
<dbReference type="CDD" id="cd16423">
    <property type="entry name" value="HAD_BPGM-like"/>
    <property type="match status" value="1"/>
</dbReference>
<comment type="caution">
    <text evidence="1">The sequence shown here is derived from an EMBL/GenBank/DDBJ whole genome shotgun (WGS) entry which is preliminary data.</text>
</comment>
<protein>
    <submittedName>
        <fullName evidence="1">HAD family hydrolase</fullName>
    </submittedName>
</protein>
<dbReference type="InterPro" id="IPR006439">
    <property type="entry name" value="HAD-SF_hydro_IA"/>
</dbReference>
<dbReference type="PANTHER" id="PTHR18901:SF38">
    <property type="entry name" value="PSEUDOURIDINE-5'-PHOSPHATASE"/>
    <property type="match status" value="1"/>
</dbReference>
<sequence>MIKAVIFDCDGLLIDTETPWFLANRELYQEHGVDLPLELYAQCIGNPTFEDFDPYVNLKNQLNGSMEIDEMKAKARLIHKRIMKNQDLRPGVREYLESAKKRGYKIGLASSSDRTWIDEQLTKFNILHYFDSIHTGDTVEKVKPYPDLYLSALKNLEVKPHEAVAFEDSLNGLKAAKAAEIYCVVVPNEATSHLKFTNYDLKLESMQEFTLEQVVKKVIPSST</sequence>
<dbReference type="SFLD" id="SFLDS00003">
    <property type="entry name" value="Haloacid_Dehalogenase"/>
    <property type="match status" value="1"/>
</dbReference>
<dbReference type="Proteomes" id="UP000784880">
    <property type="component" value="Unassembled WGS sequence"/>
</dbReference>
<dbReference type="RefSeq" id="WP_217068642.1">
    <property type="nucleotide sequence ID" value="NZ_JAHQCS010000169.1"/>
</dbReference>
<accession>A0ABS6JKN5</accession>
<name>A0ABS6JKN5_9BACI</name>
<keyword evidence="1" id="KW-0378">Hydrolase</keyword>
<dbReference type="EMBL" id="JAHQCS010000169">
    <property type="protein sequence ID" value="MBU9714244.1"/>
    <property type="molecule type" value="Genomic_DNA"/>
</dbReference>
<gene>
    <name evidence="1" type="ORF">KS419_21120</name>
</gene>
<dbReference type="InterPro" id="IPR041492">
    <property type="entry name" value="HAD_2"/>
</dbReference>
<proteinExistence type="predicted"/>
<dbReference type="Pfam" id="PF13419">
    <property type="entry name" value="HAD_2"/>
    <property type="match status" value="1"/>
</dbReference>
<dbReference type="NCBIfam" id="TIGR01509">
    <property type="entry name" value="HAD-SF-IA-v3"/>
    <property type="match status" value="1"/>
</dbReference>
<evidence type="ECO:0000313" key="1">
    <source>
        <dbReference type="EMBL" id="MBU9714244.1"/>
    </source>
</evidence>
<keyword evidence="2" id="KW-1185">Reference proteome</keyword>
<dbReference type="PANTHER" id="PTHR18901">
    <property type="entry name" value="2-DEOXYGLUCOSE-6-PHOSPHATE PHOSPHATASE 2"/>
    <property type="match status" value="1"/>
</dbReference>